<dbReference type="Gramene" id="OGLUM04G14810.5">
    <property type="protein sequence ID" value="OGLUM04G14810.5"/>
    <property type="gene ID" value="OGLUM04G14810"/>
</dbReference>
<evidence type="ECO:0000313" key="1">
    <source>
        <dbReference type="EnsemblPlants" id="OGLUM04G14810.5"/>
    </source>
</evidence>
<protein>
    <submittedName>
        <fullName evidence="1">Uncharacterized protein</fullName>
    </submittedName>
</protein>
<dbReference type="AlphaFoldDB" id="A0A0D9ZLQ2"/>
<proteinExistence type="predicted"/>
<dbReference type="Proteomes" id="UP000026961">
    <property type="component" value="Chromosome 4"/>
</dbReference>
<dbReference type="HOGENOM" id="CLU_2516312_0_0_1"/>
<evidence type="ECO:0000313" key="2">
    <source>
        <dbReference type="Proteomes" id="UP000026961"/>
    </source>
</evidence>
<dbReference type="EnsemblPlants" id="OGLUM04G14810.5">
    <property type="protein sequence ID" value="OGLUM04G14810.5"/>
    <property type="gene ID" value="OGLUM04G14810"/>
</dbReference>
<sequence length="85" mass="8919">MWNSTAPAAADRTGGGRAIRATAGVCGGDCGSAARRRARLGVGGRVAGRKKLSVRYQAAHKDPLLDSIDWRKKGGVPEVKRFAEA</sequence>
<organism evidence="1">
    <name type="scientific">Oryza glumipatula</name>
    <dbReference type="NCBI Taxonomy" id="40148"/>
    <lineage>
        <taxon>Eukaryota</taxon>
        <taxon>Viridiplantae</taxon>
        <taxon>Streptophyta</taxon>
        <taxon>Embryophyta</taxon>
        <taxon>Tracheophyta</taxon>
        <taxon>Spermatophyta</taxon>
        <taxon>Magnoliopsida</taxon>
        <taxon>Liliopsida</taxon>
        <taxon>Poales</taxon>
        <taxon>Poaceae</taxon>
        <taxon>BOP clade</taxon>
        <taxon>Oryzoideae</taxon>
        <taxon>Oryzeae</taxon>
        <taxon>Oryzinae</taxon>
        <taxon>Oryza</taxon>
    </lineage>
</organism>
<name>A0A0D9ZLQ2_9ORYZ</name>
<reference evidence="1" key="1">
    <citation type="submission" date="2015-04" db="UniProtKB">
        <authorList>
            <consortium name="EnsemblPlants"/>
        </authorList>
    </citation>
    <scope>IDENTIFICATION</scope>
</reference>
<reference evidence="1" key="2">
    <citation type="submission" date="2018-05" db="EMBL/GenBank/DDBJ databases">
        <title>OgluRS3 (Oryza glumaepatula Reference Sequence Version 3).</title>
        <authorList>
            <person name="Zhang J."/>
            <person name="Kudrna D."/>
            <person name="Lee S."/>
            <person name="Talag J."/>
            <person name="Welchert J."/>
            <person name="Wing R.A."/>
        </authorList>
    </citation>
    <scope>NUCLEOTIDE SEQUENCE [LARGE SCALE GENOMIC DNA]</scope>
</reference>
<accession>A0A0D9ZLQ2</accession>
<keyword evidence="2" id="KW-1185">Reference proteome</keyword>